<dbReference type="AlphaFoldDB" id="A0A7S4ENK5"/>
<reference evidence="2" key="1">
    <citation type="submission" date="2021-01" db="EMBL/GenBank/DDBJ databases">
        <authorList>
            <person name="Corre E."/>
            <person name="Pelletier E."/>
            <person name="Niang G."/>
            <person name="Scheremetjew M."/>
            <person name="Finn R."/>
            <person name="Kale V."/>
            <person name="Holt S."/>
            <person name="Cochrane G."/>
            <person name="Meng A."/>
            <person name="Brown T."/>
            <person name="Cohen L."/>
        </authorList>
    </citation>
    <scope>NUCLEOTIDE SEQUENCE</scope>
    <source>
        <strain evidence="2">10249 10 AB</strain>
    </source>
</reference>
<dbReference type="PANTHER" id="PTHR31362:SF0">
    <property type="entry name" value="EXOSTOSIN DOMAIN-CONTAINING PROTEIN-RELATED"/>
    <property type="match status" value="1"/>
</dbReference>
<dbReference type="Pfam" id="PF03385">
    <property type="entry name" value="STELLO"/>
    <property type="match status" value="1"/>
</dbReference>
<gene>
    <name evidence="2" type="ORF">PAUS00366_LOCUS18299</name>
</gene>
<sequence length="824" mass="93742">MISCSRTYHVRVVAAVVFLGFAALANVLYNSKQLRATQREGIILPILFKKKELRDGGSFSVPEGSGKHCLQWAVVSTIQAPNESIRKVSNLRGWCLVIVGDISTPDVAHANLAAEKDNVFYLSAPYQEKFLPSSNSFGRKNIGYLFALSHGAKVLFDFDDKSELTPLQDGSLSIPPPYLFSEDSEFNRTVLLKFIDDPKQREHAKYNNTGKPTSSNLVFNPYAYMGASEDYTWPRGFPVDQLQNNFDEWHSTKKNTAVGDIKFSSIGVIQSPSLGDPDHDGVYRSTRIATEFSFDCSVKALPLLIPTHQYSPYNAQATTHLYHAFWGLYLPITVTGRVADIWRSYISQRIMKDIGLHVLYTPPIVNRQNSTYDYASDFVAEIDLHSKTTKMLNFLDAWSSEAETLPERILELWIALYKNNYIESDDVEAVREWLNALHIIDYKFPSVNTKDGATDAPLNVQPSVEDGQPYRAFPLFDINKEGLSIEGSTSGRPDYAVLKLIMITMDEWPLIKYWVMYHGDLIGFENIYIIDASTDSRCISFLRYARDILGANVIFSNLELNEISVLMNEIANNIAGSSDFIMKVDTDEYVFVGNHIDQPIKTAVSGYLSGYATDKNHPLQQLRQQKGTLIVRYLLESVPSEEVCNNNHYAPPEMFPLQPDIEVLSKDRGMSFKRVYDSRVPFKGHNEINLGGHGFTGFANPDFFQTEIGIIHYHKRCIEIEVENCMRVMVRHGYINSQMEDESVRKILEKKLNLPSDHDTCTQEHLYRYTKFNSNHKAIFLVKWFKCPELQRELYYAADDSKKKQYADVLNAFARSQEAYGIND</sequence>
<name>A0A7S4ENK5_9STRA</name>
<proteinExistence type="predicted"/>
<protein>
    <submittedName>
        <fullName evidence="2">Uncharacterized protein</fullName>
    </submittedName>
</protein>
<feature type="transmembrane region" description="Helical" evidence="1">
    <location>
        <begin position="12"/>
        <end position="29"/>
    </location>
</feature>
<dbReference type="InterPro" id="IPR005049">
    <property type="entry name" value="STL-like"/>
</dbReference>
<evidence type="ECO:0000313" key="2">
    <source>
        <dbReference type="EMBL" id="CAE0725542.1"/>
    </source>
</evidence>
<organism evidence="2">
    <name type="scientific">Pseudo-nitzschia australis</name>
    <dbReference type="NCBI Taxonomy" id="44445"/>
    <lineage>
        <taxon>Eukaryota</taxon>
        <taxon>Sar</taxon>
        <taxon>Stramenopiles</taxon>
        <taxon>Ochrophyta</taxon>
        <taxon>Bacillariophyta</taxon>
        <taxon>Bacillariophyceae</taxon>
        <taxon>Bacillariophycidae</taxon>
        <taxon>Bacillariales</taxon>
        <taxon>Bacillariaceae</taxon>
        <taxon>Pseudo-nitzschia</taxon>
    </lineage>
</organism>
<accession>A0A7S4ENK5</accession>
<keyword evidence="1" id="KW-0812">Transmembrane</keyword>
<keyword evidence="1" id="KW-0472">Membrane</keyword>
<evidence type="ECO:0000256" key="1">
    <source>
        <dbReference type="SAM" id="Phobius"/>
    </source>
</evidence>
<dbReference type="EMBL" id="HBIX01026904">
    <property type="protein sequence ID" value="CAE0725542.1"/>
    <property type="molecule type" value="Transcribed_RNA"/>
</dbReference>
<keyword evidence="1" id="KW-1133">Transmembrane helix</keyword>
<dbReference type="PANTHER" id="PTHR31362">
    <property type="entry name" value="GLYCOSYLTRANSFERASE STELLO1-RELATED"/>
    <property type="match status" value="1"/>
</dbReference>